<dbReference type="Pfam" id="PF17389">
    <property type="entry name" value="Bac_rhamnosid6H"/>
    <property type="match status" value="1"/>
</dbReference>
<dbReference type="GO" id="GO:0005975">
    <property type="term" value="P:carbohydrate metabolic process"/>
    <property type="evidence" value="ECO:0007669"/>
    <property type="project" value="InterPro"/>
</dbReference>
<dbReference type="RefSeq" id="WP_091398866.1">
    <property type="nucleotide sequence ID" value="NZ_BKAI01000010.1"/>
</dbReference>
<dbReference type="InterPro" id="IPR035396">
    <property type="entry name" value="Bac_rhamnosid6H"/>
</dbReference>
<feature type="domain" description="CBM6" evidence="2">
    <location>
        <begin position="753"/>
        <end position="889"/>
    </location>
</feature>
<proteinExistence type="predicted"/>
<dbReference type="SUPFAM" id="SSF48208">
    <property type="entry name" value="Six-hairpin glycosidases"/>
    <property type="match status" value="1"/>
</dbReference>
<dbReference type="InterPro" id="IPR008928">
    <property type="entry name" value="6-hairpin_glycosidase_sf"/>
</dbReference>
<dbReference type="Gene3D" id="1.50.10.10">
    <property type="match status" value="1"/>
</dbReference>
<feature type="chain" id="PRO_5011506889" evidence="1">
    <location>
        <begin position="24"/>
        <end position="891"/>
    </location>
</feature>
<sequence length="891" mass="99266">MKPISFRISALLACFAAASGLQAQSGAVIHKTNEYTIFANGVKQDRFSAKAKSAFELTSDYQSPKNESVSSKIEFKFSINGKDNEMKPGVNHYFNLSDGVSETSVIKFGEASKGSAKTKETQLNPNSKLKIRLDLREVLGEMKSKGYYTAFNGDKIFKEDFKHVYVAGAAAPLSWDFDNLYQKSELELKDPDGDGIYETTLIFNAKKDQKVTATSWKKSKNITAFPQYHSEQVLSNAIYNLSLEEMVNAIEPDSTFRTGKEWAGVWTRDISYSIILSMAYLQPKVAMNSLMKKVSASKRIIQDTGTGGAYPASTDRMVWAIAAWEVYKATGDKKWLSSSYEIIKNSIGDDRINAYDKETGLVRGESSFLDWREQTYPKWMQPADIFESENLGTNAVHYQANVIAYKMAKLLKDEPSIEKYKVSADQIKDGINKYLWMPEKGYYAQFIYGRNYKMVSKRAEALGEALCVLFGIADEAKTQSIISKTPQTAYGISCIYPQIPDIPPYHNNAVWPFVQSYWAMASAKAGNQASVIESIAAIDRPAALFLTNKENFVADNGDFAGTQINSSNMLWSLSGNLGIVHKIIFGLNFEDDKLVFKPFVPKTLEGERTLNNFKYRDLILDIKINGYGNKIMNFMVDGKVEKNPEMSYLAKGRHTVVIELDNKEAPAVINKTANYFSPATPLVVADGDILKWQKTENIFYHIVRNGVYSAKTTGDNYKIKDKNYAEYQVVAFDANGVESFASEPVSIGVKTGVTVEAETVVAKSALAYKGFSGSGFVETSKENNATINFPVEIPESGTYAIDFKYANGNGPTNTENKCAIRSLKENGTFLGTLVFPQRGVQEWSNWGFSNSVKVKLEKGKHVLTMLLDPANENMNGTVNQAMLDYLRVTKL</sequence>
<evidence type="ECO:0000256" key="1">
    <source>
        <dbReference type="SAM" id="SignalP"/>
    </source>
</evidence>
<dbReference type="AlphaFoldDB" id="A0A1G9CP48"/>
<dbReference type="OrthoDB" id="49490at2"/>
<dbReference type="EMBL" id="FNEZ01000007">
    <property type="protein sequence ID" value="SDK53346.1"/>
    <property type="molecule type" value="Genomic_DNA"/>
</dbReference>
<gene>
    <name evidence="3" type="ORF">SAMN04487935_3601</name>
</gene>
<dbReference type="InterPro" id="IPR005084">
    <property type="entry name" value="CBM6"/>
</dbReference>
<evidence type="ECO:0000313" key="3">
    <source>
        <dbReference type="EMBL" id="SDK53346.1"/>
    </source>
</evidence>
<keyword evidence="1" id="KW-0732">Signal</keyword>
<dbReference type="Proteomes" id="UP000199580">
    <property type="component" value="Unassembled WGS sequence"/>
</dbReference>
<dbReference type="GO" id="GO:0030246">
    <property type="term" value="F:carbohydrate binding"/>
    <property type="evidence" value="ECO:0007669"/>
    <property type="project" value="InterPro"/>
</dbReference>
<keyword evidence="4" id="KW-1185">Reference proteome</keyword>
<evidence type="ECO:0000313" key="4">
    <source>
        <dbReference type="Proteomes" id="UP000199580"/>
    </source>
</evidence>
<reference evidence="3 4" key="1">
    <citation type="submission" date="2016-10" db="EMBL/GenBank/DDBJ databases">
        <authorList>
            <person name="de Groot N.N."/>
        </authorList>
    </citation>
    <scope>NUCLEOTIDE SEQUENCE [LARGE SCALE GENOMIC DNA]</scope>
    <source>
        <strain evidence="3 4">CGMCC 1.10076</strain>
    </source>
</reference>
<dbReference type="PROSITE" id="PS51175">
    <property type="entry name" value="CBM6"/>
    <property type="match status" value="1"/>
</dbReference>
<dbReference type="InterPro" id="IPR012341">
    <property type="entry name" value="6hp_glycosidase-like_sf"/>
</dbReference>
<name>A0A1G9CP48_9FLAO</name>
<protein>
    <submittedName>
        <fullName evidence="3">Alpha-L-rhamnosidase</fullName>
    </submittedName>
</protein>
<dbReference type="STRING" id="1128970.SAMN04487935_3601"/>
<feature type="signal peptide" evidence="1">
    <location>
        <begin position="1"/>
        <end position="23"/>
    </location>
</feature>
<evidence type="ECO:0000259" key="2">
    <source>
        <dbReference type="PROSITE" id="PS51175"/>
    </source>
</evidence>
<organism evidence="3 4">
    <name type="scientific">Flavobacterium noncentrifugens</name>
    <dbReference type="NCBI Taxonomy" id="1128970"/>
    <lineage>
        <taxon>Bacteria</taxon>
        <taxon>Pseudomonadati</taxon>
        <taxon>Bacteroidota</taxon>
        <taxon>Flavobacteriia</taxon>
        <taxon>Flavobacteriales</taxon>
        <taxon>Flavobacteriaceae</taxon>
        <taxon>Flavobacterium</taxon>
    </lineage>
</organism>
<dbReference type="SUPFAM" id="SSF49785">
    <property type="entry name" value="Galactose-binding domain-like"/>
    <property type="match status" value="1"/>
</dbReference>
<dbReference type="InterPro" id="IPR008979">
    <property type="entry name" value="Galactose-bd-like_sf"/>
</dbReference>
<dbReference type="Gene3D" id="2.60.120.260">
    <property type="entry name" value="Galactose-binding domain-like"/>
    <property type="match status" value="1"/>
</dbReference>
<accession>A0A1G9CP48</accession>